<dbReference type="Proteomes" id="UP001484097">
    <property type="component" value="Unassembled WGS sequence"/>
</dbReference>
<evidence type="ECO:0000256" key="1">
    <source>
        <dbReference type="SAM" id="MobiDB-lite"/>
    </source>
</evidence>
<evidence type="ECO:0000256" key="2">
    <source>
        <dbReference type="SAM" id="Phobius"/>
    </source>
</evidence>
<feature type="transmembrane region" description="Helical" evidence="2">
    <location>
        <begin position="32"/>
        <end position="49"/>
    </location>
</feature>
<keyword evidence="2" id="KW-0812">Transmembrane</keyword>
<evidence type="ECO:0000313" key="4">
    <source>
        <dbReference type="Proteomes" id="UP001484097"/>
    </source>
</evidence>
<keyword evidence="2" id="KW-1133">Transmembrane helix</keyword>
<protein>
    <submittedName>
        <fullName evidence="3">Uncharacterized protein</fullName>
    </submittedName>
</protein>
<keyword evidence="2" id="KW-0472">Membrane</keyword>
<feature type="transmembrane region" description="Helical" evidence="2">
    <location>
        <begin position="61"/>
        <end position="82"/>
    </location>
</feature>
<comment type="caution">
    <text evidence="3">The sequence shown here is derived from an EMBL/GenBank/DDBJ whole genome shotgun (WGS) entry which is preliminary data.</text>
</comment>
<proteinExistence type="predicted"/>
<dbReference type="EMBL" id="JBDXMX010000006">
    <property type="protein sequence ID" value="MEO9248623.1"/>
    <property type="molecule type" value="Genomic_DNA"/>
</dbReference>
<keyword evidence="4" id="KW-1185">Reference proteome</keyword>
<accession>A0ABV0IKD5</accession>
<evidence type="ECO:0000313" key="3">
    <source>
        <dbReference type="EMBL" id="MEO9248623.1"/>
    </source>
</evidence>
<reference evidence="3 4" key="1">
    <citation type="submission" date="2024-05" db="EMBL/GenBank/DDBJ databases">
        <authorList>
            <person name="Yi C."/>
        </authorList>
    </citation>
    <scope>NUCLEOTIDE SEQUENCE [LARGE SCALE GENOMIC DNA]</scope>
    <source>
        <strain evidence="3 4">XS13</strain>
    </source>
</reference>
<organism evidence="3 4">
    <name type="scientific">Citricoccus nitrophenolicus</name>
    <dbReference type="NCBI Taxonomy" id="863575"/>
    <lineage>
        <taxon>Bacteria</taxon>
        <taxon>Bacillati</taxon>
        <taxon>Actinomycetota</taxon>
        <taxon>Actinomycetes</taxon>
        <taxon>Micrococcales</taxon>
        <taxon>Micrococcaceae</taxon>
        <taxon>Citricoccus</taxon>
    </lineage>
</organism>
<name>A0ABV0IKD5_9MICC</name>
<dbReference type="RefSeq" id="WP_309812470.1">
    <property type="nucleotide sequence ID" value="NZ_JBDXMX010000006.1"/>
</dbReference>
<gene>
    <name evidence="3" type="ORF">ABDK96_13125</name>
</gene>
<sequence>MTSSTPGPDDGQQHYGHPYGRAPRSGGGTLSAVYRFVLVWLTMALILWFGTRMLGFERGDVGVAVVSLLVSLAAAVGLTAWLRRRGR</sequence>
<feature type="region of interest" description="Disordered" evidence="1">
    <location>
        <begin position="1"/>
        <end position="26"/>
    </location>
</feature>